<dbReference type="CDD" id="cd04301">
    <property type="entry name" value="NAT_SF"/>
    <property type="match status" value="1"/>
</dbReference>
<reference evidence="2 3" key="1">
    <citation type="submission" date="2019-08" db="EMBL/GenBank/DDBJ databases">
        <title>In-depth cultivation of the pig gut microbiome towards novel bacterial diversity and tailored functional studies.</title>
        <authorList>
            <person name="Wylensek D."/>
            <person name="Hitch T.C.A."/>
            <person name="Clavel T."/>
        </authorList>
    </citation>
    <scope>NUCLEOTIDE SEQUENCE [LARGE SCALE GENOMIC DNA]</scope>
    <source>
        <strain evidence="2 3">Oil+RF-744-WCA-WT-11</strain>
    </source>
</reference>
<dbReference type="RefSeq" id="WP_154521393.1">
    <property type="nucleotide sequence ID" value="NZ_JAXEDB010000054.1"/>
</dbReference>
<feature type="domain" description="N-acetyltransferase" evidence="1">
    <location>
        <begin position="133"/>
        <end position="298"/>
    </location>
</feature>
<dbReference type="PANTHER" id="PTHR43792">
    <property type="entry name" value="GNAT FAMILY, PUTATIVE (AFU_ORTHOLOGUE AFUA_3G00765)-RELATED-RELATED"/>
    <property type="match status" value="1"/>
</dbReference>
<evidence type="ECO:0000313" key="2">
    <source>
        <dbReference type="EMBL" id="MSS13482.1"/>
    </source>
</evidence>
<keyword evidence="3" id="KW-1185">Reference proteome</keyword>
<dbReference type="InterPro" id="IPR000182">
    <property type="entry name" value="GNAT_dom"/>
</dbReference>
<protein>
    <submittedName>
        <fullName evidence="2">GNAT family N-acetyltransferase</fullName>
    </submittedName>
</protein>
<dbReference type="Pfam" id="PF13302">
    <property type="entry name" value="Acetyltransf_3"/>
    <property type="match status" value="1"/>
</dbReference>
<dbReference type="Gene3D" id="3.40.630.30">
    <property type="match status" value="1"/>
</dbReference>
<evidence type="ECO:0000313" key="3">
    <source>
        <dbReference type="Proteomes" id="UP000481852"/>
    </source>
</evidence>
<evidence type="ECO:0000259" key="1">
    <source>
        <dbReference type="PROSITE" id="PS51186"/>
    </source>
</evidence>
<dbReference type="AlphaFoldDB" id="A0A6L5X582"/>
<dbReference type="EMBL" id="VULZ01000001">
    <property type="protein sequence ID" value="MSS13482.1"/>
    <property type="molecule type" value="Genomic_DNA"/>
</dbReference>
<name>A0A6L5X582_9FIRM</name>
<keyword evidence="2" id="KW-0808">Transferase</keyword>
<proteinExistence type="predicted"/>
<sequence>MEDLHMTPPDTRIRVLFILGESSMDALCMQETGRAYLKEIGRRAFSVQIVQRQGIKQAYSDADLVVTDNLDLSAALAGNGFFVAGYQPDADGGFFDGASYVIQSFEDADAEGLLNAYRRWKGIPVRIGETKRLLVRESTKEDYPTLSRILSEVREPDAGGIRLWQSIEEDQYLAYIKATYSFWGFGLWTVTEKNSGETAGWCGLIPKTDSLSPDGRIELGYVIAEKWRRQGFGTEACREILRYAAQKTGIEEIWVLIDQRNKPSLRLAEKLGFKEKTVIPASACGVNVPDADARLSVRTIVLRRKNL</sequence>
<dbReference type="GO" id="GO:0016747">
    <property type="term" value="F:acyltransferase activity, transferring groups other than amino-acyl groups"/>
    <property type="evidence" value="ECO:0007669"/>
    <property type="project" value="InterPro"/>
</dbReference>
<gene>
    <name evidence="2" type="ORF">FYJ35_00175</name>
</gene>
<dbReference type="InterPro" id="IPR016181">
    <property type="entry name" value="Acyl_CoA_acyltransferase"/>
</dbReference>
<dbReference type="Proteomes" id="UP000481852">
    <property type="component" value="Unassembled WGS sequence"/>
</dbReference>
<dbReference type="PANTHER" id="PTHR43792:SF1">
    <property type="entry name" value="N-ACETYLTRANSFERASE DOMAIN-CONTAINING PROTEIN"/>
    <property type="match status" value="1"/>
</dbReference>
<dbReference type="PROSITE" id="PS51186">
    <property type="entry name" value="GNAT"/>
    <property type="match status" value="1"/>
</dbReference>
<dbReference type="SUPFAM" id="SSF55729">
    <property type="entry name" value="Acyl-CoA N-acyltransferases (Nat)"/>
    <property type="match status" value="1"/>
</dbReference>
<dbReference type="InterPro" id="IPR051531">
    <property type="entry name" value="N-acetyltransferase"/>
</dbReference>
<accession>A0A6L5X582</accession>
<organism evidence="2 3">
    <name type="scientific">Porcincola intestinalis</name>
    <dbReference type="NCBI Taxonomy" id="2606632"/>
    <lineage>
        <taxon>Bacteria</taxon>
        <taxon>Bacillati</taxon>
        <taxon>Bacillota</taxon>
        <taxon>Clostridia</taxon>
        <taxon>Lachnospirales</taxon>
        <taxon>Lachnospiraceae</taxon>
        <taxon>Porcincola</taxon>
    </lineage>
</organism>
<comment type="caution">
    <text evidence="2">The sequence shown here is derived from an EMBL/GenBank/DDBJ whole genome shotgun (WGS) entry which is preliminary data.</text>
</comment>